<name>A0A1H3UCU5_9ACTN</name>
<accession>A0A1H3UCU5</accession>
<keyword evidence="3" id="KW-1185">Reference proteome</keyword>
<sequence>MNQETFLDVFFGPGNDSWPGRDPGAGAAEFLAGFMADFAVKGSSIPYILPRNEPGKATKHIYVIPRDVRHANAVREWLNAFVVPSHAALADRPEPLRGGDPIDDAVAAFVGHRRVFVLEHSQATSRELWRALKRMHRVITHRPVTHWTETLPVGRLLAEFELAMAAGDHRSSAELLNRLEGAGLGGMNIAYLTVKRLARMGRHSELLRLPLLRDVVATRPPLPVREAILDALHSTLVAAPLAEGNLDRALEVLERDASVAPGLADGPLTDFGVEALTVLALTSAGSGNVVLWQRLQADESAWQRLVGAKLGVVEYLESLHPTFRPHTAEPKELTAEERKAETPTAPGSWTELVEEIAAGRDVRPAMAEEAWRSWEPAVASDNALAELLNRLDDDSAERAWELAGAFVEADGFGQPASLTARAFLTNALTYSRFRFSDMAGIVALLEISLRDGLAAGEYRQLLADLGDESASWVSVNNASIVLDICDAIARAPSPDQEARRRIAERLLAPMASQRTRLEADQLALARIIDGELGLELPWDVKRESGAPGTMPNTARQVLLYSLDDGVLRRAGDALKEAAPALVIQYSNDHVGSPRLKQWVRRADVIIMATRCATHAATGFIRAQARKDTIIREADGSGSASLLRAVASAL</sequence>
<organism evidence="2 3">
    <name type="scientific">Asanoa ishikariensis</name>
    <dbReference type="NCBI Taxonomy" id="137265"/>
    <lineage>
        <taxon>Bacteria</taxon>
        <taxon>Bacillati</taxon>
        <taxon>Actinomycetota</taxon>
        <taxon>Actinomycetes</taxon>
        <taxon>Micromonosporales</taxon>
        <taxon>Micromonosporaceae</taxon>
        <taxon>Asanoa</taxon>
    </lineage>
</organism>
<dbReference type="OrthoDB" id="4759077at2"/>
<protein>
    <submittedName>
        <fullName evidence="2">Uncharacterized protein</fullName>
    </submittedName>
</protein>
<feature type="region of interest" description="Disordered" evidence="1">
    <location>
        <begin position="326"/>
        <end position="346"/>
    </location>
</feature>
<dbReference type="EMBL" id="FNQB01000004">
    <property type="protein sequence ID" value="SDZ59675.1"/>
    <property type="molecule type" value="Genomic_DNA"/>
</dbReference>
<dbReference type="InterPro" id="IPR049807">
    <property type="entry name" value="DpdD-like"/>
</dbReference>
<reference evidence="3" key="1">
    <citation type="submission" date="2016-10" db="EMBL/GenBank/DDBJ databases">
        <authorList>
            <person name="Varghese N."/>
            <person name="Submissions S."/>
        </authorList>
    </citation>
    <scope>NUCLEOTIDE SEQUENCE [LARGE SCALE GENOMIC DNA]</scope>
    <source>
        <strain evidence="3">DSM 44718</strain>
    </source>
</reference>
<dbReference type="NCBIfam" id="NF041061">
    <property type="entry name" value="DpdD"/>
    <property type="match status" value="1"/>
</dbReference>
<dbReference type="AlphaFoldDB" id="A0A1H3UCU5"/>
<evidence type="ECO:0000313" key="3">
    <source>
        <dbReference type="Proteomes" id="UP000199632"/>
    </source>
</evidence>
<feature type="compositionally biased region" description="Basic and acidic residues" evidence="1">
    <location>
        <begin position="326"/>
        <end position="341"/>
    </location>
</feature>
<proteinExistence type="predicted"/>
<evidence type="ECO:0000313" key="2">
    <source>
        <dbReference type="EMBL" id="SDZ59675.1"/>
    </source>
</evidence>
<dbReference type="Proteomes" id="UP000199632">
    <property type="component" value="Unassembled WGS sequence"/>
</dbReference>
<gene>
    <name evidence="2" type="ORF">SAMN05421684_6919</name>
</gene>
<dbReference type="STRING" id="137265.SAMN05421684_6919"/>
<evidence type="ECO:0000256" key="1">
    <source>
        <dbReference type="SAM" id="MobiDB-lite"/>
    </source>
</evidence>
<dbReference type="RefSeq" id="WP_090801375.1">
    <property type="nucleotide sequence ID" value="NZ_BOND01000005.1"/>
</dbReference>